<keyword evidence="1" id="KW-1185">Reference proteome</keyword>
<name>A0A1I7WYP4_HETBA</name>
<proteinExistence type="predicted"/>
<dbReference type="AlphaFoldDB" id="A0A1I7WYP4"/>
<organism evidence="1 2">
    <name type="scientific">Heterorhabditis bacteriophora</name>
    <name type="common">Entomopathogenic nematode worm</name>
    <dbReference type="NCBI Taxonomy" id="37862"/>
    <lineage>
        <taxon>Eukaryota</taxon>
        <taxon>Metazoa</taxon>
        <taxon>Ecdysozoa</taxon>
        <taxon>Nematoda</taxon>
        <taxon>Chromadorea</taxon>
        <taxon>Rhabditida</taxon>
        <taxon>Rhabditina</taxon>
        <taxon>Rhabditomorpha</taxon>
        <taxon>Strongyloidea</taxon>
        <taxon>Heterorhabditidae</taxon>
        <taxon>Heterorhabditis</taxon>
    </lineage>
</organism>
<dbReference type="Proteomes" id="UP000095283">
    <property type="component" value="Unplaced"/>
</dbReference>
<sequence>MRQCNKYVKRNVEYKGTEVVWYAMVDDMPMAACGAHAIAWTKL</sequence>
<evidence type="ECO:0000313" key="1">
    <source>
        <dbReference type="Proteomes" id="UP000095283"/>
    </source>
</evidence>
<reference evidence="2" key="1">
    <citation type="submission" date="2016-11" db="UniProtKB">
        <authorList>
            <consortium name="WormBaseParasite"/>
        </authorList>
    </citation>
    <scope>IDENTIFICATION</scope>
</reference>
<dbReference type="WBParaSite" id="Hba_10308">
    <property type="protein sequence ID" value="Hba_10308"/>
    <property type="gene ID" value="Hba_10308"/>
</dbReference>
<evidence type="ECO:0000313" key="2">
    <source>
        <dbReference type="WBParaSite" id="Hba_10308"/>
    </source>
</evidence>
<accession>A0A1I7WYP4</accession>
<protein>
    <submittedName>
        <fullName evidence="2">Desulfoferrodoxin</fullName>
    </submittedName>
</protein>